<evidence type="ECO:0000259" key="2">
    <source>
        <dbReference type="PROSITE" id="PS50994"/>
    </source>
</evidence>
<dbReference type="GO" id="GO:0015074">
    <property type="term" value="P:DNA integration"/>
    <property type="evidence" value="ECO:0007669"/>
    <property type="project" value="InterPro"/>
</dbReference>
<organism evidence="3">
    <name type="scientific">Tanacetum cinerariifolium</name>
    <name type="common">Dalmatian daisy</name>
    <name type="synonym">Chrysanthemum cinerariifolium</name>
    <dbReference type="NCBI Taxonomy" id="118510"/>
    <lineage>
        <taxon>Eukaryota</taxon>
        <taxon>Viridiplantae</taxon>
        <taxon>Streptophyta</taxon>
        <taxon>Embryophyta</taxon>
        <taxon>Tracheophyta</taxon>
        <taxon>Spermatophyta</taxon>
        <taxon>Magnoliopsida</taxon>
        <taxon>eudicotyledons</taxon>
        <taxon>Gunneridae</taxon>
        <taxon>Pentapetalae</taxon>
        <taxon>asterids</taxon>
        <taxon>campanulids</taxon>
        <taxon>Asterales</taxon>
        <taxon>Asteraceae</taxon>
        <taxon>Asteroideae</taxon>
        <taxon>Anthemideae</taxon>
        <taxon>Anthemidinae</taxon>
        <taxon>Tanacetum</taxon>
    </lineage>
</organism>
<dbReference type="InterPro" id="IPR036397">
    <property type="entry name" value="RNaseH_sf"/>
</dbReference>
<name>A0A699J3W5_TANCI</name>
<accession>A0A699J3W5</accession>
<feature type="region of interest" description="Disordered" evidence="1">
    <location>
        <begin position="265"/>
        <end position="285"/>
    </location>
</feature>
<comment type="caution">
    <text evidence="3">The sequence shown here is derived from an EMBL/GenBank/DDBJ whole genome shotgun (WGS) entry which is preliminary data.</text>
</comment>
<gene>
    <name evidence="3" type="ORF">Tci_581754</name>
</gene>
<dbReference type="InterPro" id="IPR039537">
    <property type="entry name" value="Retrotran_Ty1/copia-like"/>
</dbReference>
<dbReference type="InterPro" id="IPR001584">
    <property type="entry name" value="Integrase_cat-core"/>
</dbReference>
<evidence type="ECO:0000256" key="1">
    <source>
        <dbReference type="SAM" id="MobiDB-lite"/>
    </source>
</evidence>
<proteinExistence type="predicted"/>
<sequence>MFIDEKVKSESVDVVSTDSSSAIKTVESKVESIDVKNKGVCSTIETKPVKKNNFSPPIIEDWIFDDENKGNPQHKKYKEKEVIDSGFSRHMTRNKCYLTEYEDYDGGFVSFGDGKGRISGKDFLRCDNGTEFKNGVMNQFCDKKGIKREFSVARTPQQNGVIERKNKTLIEVTRTMLVYSKFPTTFWAEAVNTACYVLNRTLVIKPHNMTPYELIRKRPPLIDFIKLFGCQVEKKKEPEQEYILIPICTTTPLISQGLKDSSVDVGKKATEVDESQVSDNGGQDD</sequence>
<dbReference type="SUPFAM" id="SSF53098">
    <property type="entry name" value="Ribonuclease H-like"/>
    <property type="match status" value="1"/>
</dbReference>
<feature type="compositionally biased region" description="Acidic residues" evidence="1">
    <location>
        <begin position="272"/>
        <end position="285"/>
    </location>
</feature>
<reference evidence="3" key="1">
    <citation type="journal article" date="2019" name="Sci. Rep.">
        <title>Draft genome of Tanacetum cinerariifolium, the natural source of mosquito coil.</title>
        <authorList>
            <person name="Yamashiro T."/>
            <person name="Shiraishi A."/>
            <person name="Satake H."/>
            <person name="Nakayama K."/>
        </authorList>
    </citation>
    <scope>NUCLEOTIDE SEQUENCE</scope>
</reference>
<dbReference type="EMBL" id="BKCJ010368521">
    <property type="protein sequence ID" value="GFA09782.1"/>
    <property type="molecule type" value="Genomic_DNA"/>
</dbReference>
<dbReference type="InterPro" id="IPR012337">
    <property type="entry name" value="RNaseH-like_sf"/>
</dbReference>
<feature type="domain" description="Integrase catalytic" evidence="2">
    <location>
        <begin position="52"/>
        <end position="219"/>
    </location>
</feature>
<protein>
    <submittedName>
        <fullName evidence="3">Putative ribonuclease H-like domain-containing protein</fullName>
    </submittedName>
</protein>
<dbReference type="PANTHER" id="PTHR42648:SF32">
    <property type="entry name" value="RIBONUCLEASE H-LIKE DOMAIN, GAG-PRE-INTEGRASE DOMAIN PROTEIN-RELATED"/>
    <property type="match status" value="1"/>
</dbReference>
<dbReference type="PANTHER" id="PTHR42648">
    <property type="entry name" value="TRANSPOSASE, PUTATIVE-RELATED"/>
    <property type="match status" value="1"/>
</dbReference>
<dbReference type="AlphaFoldDB" id="A0A699J3W5"/>
<dbReference type="PROSITE" id="PS50994">
    <property type="entry name" value="INTEGRASE"/>
    <property type="match status" value="1"/>
</dbReference>
<evidence type="ECO:0000313" key="3">
    <source>
        <dbReference type="EMBL" id="GFA09782.1"/>
    </source>
</evidence>
<dbReference type="GO" id="GO:0003676">
    <property type="term" value="F:nucleic acid binding"/>
    <property type="evidence" value="ECO:0007669"/>
    <property type="project" value="InterPro"/>
</dbReference>
<dbReference type="Gene3D" id="3.30.420.10">
    <property type="entry name" value="Ribonuclease H-like superfamily/Ribonuclease H"/>
    <property type="match status" value="1"/>
</dbReference>